<keyword evidence="4" id="KW-1185">Reference proteome</keyword>
<dbReference type="AlphaFoldDB" id="A0A3M8AI42"/>
<reference evidence="1 4" key="2">
    <citation type="submission" date="2019-06" db="EMBL/GenBank/DDBJ databases">
        <title>Whole genome shotgun sequence of Brevibacillus agri NBRC 15538.</title>
        <authorList>
            <person name="Hosoyama A."/>
            <person name="Uohara A."/>
            <person name="Ohji S."/>
            <person name="Ichikawa N."/>
        </authorList>
    </citation>
    <scope>NUCLEOTIDE SEQUENCE [LARGE SCALE GENOMIC DNA]</scope>
    <source>
        <strain evidence="1 4">NBRC 15538</strain>
    </source>
</reference>
<evidence type="ECO:0000313" key="1">
    <source>
        <dbReference type="EMBL" id="GED28130.1"/>
    </source>
</evidence>
<evidence type="ECO:0000313" key="4">
    <source>
        <dbReference type="Proteomes" id="UP000317180"/>
    </source>
</evidence>
<dbReference type="Proteomes" id="UP000276178">
    <property type="component" value="Unassembled WGS sequence"/>
</dbReference>
<accession>A0A3M8AI42</accession>
<protein>
    <submittedName>
        <fullName evidence="2">Uncharacterized protein</fullName>
    </submittedName>
</protein>
<evidence type="ECO:0000313" key="2">
    <source>
        <dbReference type="EMBL" id="RNB50277.1"/>
    </source>
</evidence>
<dbReference type="RefSeq" id="WP_026558573.1">
    <property type="nucleotide sequence ID" value="NZ_BJOD01000060.1"/>
</dbReference>
<dbReference type="EMBL" id="RHHN01000071">
    <property type="protein sequence ID" value="RNB50277.1"/>
    <property type="molecule type" value="Genomic_DNA"/>
</dbReference>
<dbReference type="Proteomes" id="UP000317180">
    <property type="component" value="Unassembled WGS sequence"/>
</dbReference>
<gene>
    <name evidence="1" type="ORF">BAG01nite_42320</name>
    <name evidence="2" type="ORF">EB820_21830</name>
</gene>
<comment type="caution">
    <text evidence="2">The sequence shown here is derived from an EMBL/GenBank/DDBJ whole genome shotgun (WGS) entry which is preliminary data.</text>
</comment>
<reference evidence="2 3" key="1">
    <citation type="submission" date="2018-10" db="EMBL/GenBank/DDBJ databases">
        <title>Phylogenomics of Brevibacillus.</title>
        <authorList>
            <person name="Dunlap C."/>
        </authorList>
    </citation>
    <scope>NUCLEOTIDE SEQUENCE [LARGE SCALE GENOMIC DNA]</scope>
    <source>
        <strain evidence="2 3">NRRL NRS 1219</strain>
    </source>
</reference>
<evidence type="ECO:0000313" key="3">
    <source>
        <dbReference type="Proteomes" id="UP000276178"/>
    </source>
</evidence>
<sequence length="100" mass="11728">MRFQVKMLFLFSSVMLLSNSLLFCFLYTSSCKLVQDSFGMQARHMALSIVHNLDAEKFKKVAEKTMEAKAKQLDKSTILKMPEYKELRHQLWQLKNQHGI</sequence>
<dbReference type="EMBL" id="BJOD01000060">
    <property type="protein sequence ID" value="GED28130.1"/>
    <property type="molecule type" value="Genomic_DNA"/>
</dbReference>
<organism evidence="2 3">
    <name type="scientific">Brevibacillus agri</name>
    <dbReference type="NCBI Taxonomy" id="51101"/>
    <lineage>
        <taxon>Bacteria</taxon>
        <taxon>Bacillati</taxon>
        <taxon>Bacillota</taxon>
        <taxon>Bacilli</taxon>
        <taxon>Bacillales</taxon>
        <taxon>Paenibacillaceae</taxon>
        <taxon>Brevibacillus</taxon>
    </lineage>
</organism>
<name>A0A3M8AI42_9BACL</name>
<proteinExistence type="predicted"/>
<dbReference type="GeneID" id="82808906"/>